<dbReference type="GO" id="GO:0003677">
    <property type="term" value="F:DNA binding"/>
    <property type="evidence" value="ECO:0007669"/>
    <property type="project" value="InterPro"/>
</dbReference>
<feature type="domain" description="ARID" evidence="6">
    <location>
        <begin position="12"/>
        <end position="109"/>
    </location>
</feature>
<dbReference type="EMBL" id="MU006005">
    <property type="protein sequence ID" value="KAF2858658.1"/>
    <property type="molecule type" value="Genomic_DNA"/>
</dbReference>
<feature type="compositionally biased region" description="Basic and acidic residues" evidence="5">
    <location>
        <begin position="155"/>
        <end position="164"/>
    </location>
</feature>
<gene>
    <name evidence="8" type="ORF">K470DRAFT_265876</name>
</gene>
<dbReference type="SUPFAM" id="SSF46774">
    <property type="entry name" value="ARID-like"/>
    <property type="match status" value="1"/>
</dbReference>
<evidence type="ECO:0000259" key="7">
    <source>
        <dbReference type="PROSITE" id="PS51526"/>
    </source>
</evidence>
<dbReference type="InterPro" id="IPR036431">
    <property type="entry name" value="ARID_dom_sf"/>
</dbReference>
<keyword evidence="1" id="KW-0156">Chromatin regulator</keyword>
<feature type="compositionally biased region" description="Polar residues" evidence="5">
    <location>
        <begin position="186"/>
        <end position="201"/>
    </location>
</feature>
<dbReference type="Gene3D" id="1.10.150.60">
    <property type="entry name" value="ARID DNA-binding domain"/>
    <property type="match status" value="1"/>
</dbReference>
<evidence type="ECO:0000313" key="9">
    <source>
        <dbReference type="Proteomes" id="UP000799421"/>
    </source>
</evidence>
<evidence type="ECO:0000256" key="2">
    <source>
        <dbReference type="ARBA" id="ARBA00023015"/>
    </source>
</evidence>
<feature type="region of interest" description="Disordered" evidence="5">
    <location>
        <begin position="134"/>
        <end position="202"/>
    </location>
</feature>
<dbReference type="PROSITE" id="PS51011">
    <property type="entry name" value="ARID"/>
    <property type="match status" value="1"/>
</dbReference>
<evidence type="ECO:0000313" key="8">
    <source>
        <dbReference type="EMBL" id="KAF2858658.1"/>
    </source>
</evidence>
<dbReference type="GO" id="GO:0006325">
    <property type="term" value="P:chromatin organization"/>
    <property type="evidence" value="ECO:0007669"/>
    <property type="project" value="UniProtKB-KW"/>
</dbReference>
<feature type="region of interest" description="Disordered" evidence="5">
    <location>
        <begin position="720"/>
        <end position="740"/>
    </location>
</feature>
<name>A0A6A7BVY9_9PEZI</name>
<dbReference type="GO" id="GO:0006355">
    <property type="term" value="P:regulation of DNA-templated transcription"/>
    <property type="evidence" value="ECO:0007669"/>
    <property type="project" value="InterPro"/>
</dbReference>
<feature type="domain" description="RFX-type winged-helix" evidence="7">
    <location>
        <begin position="597"/>
        <end position="671"/>
    </location>
</feature>
<evidence type="ECO:0000256" key="4">
    <source>
        <dbReference type="ARBA" id="ARBA00023242"/>
    </source>
</evidence>
<keyword evidence="4" id="KW-0539">Nucleus</keyword>
<keyword evidence="3" id="KW-0804">Transcription</keyword>
<dbReference type="AlphaFoldDB" id="A0A6A7BVY9"/>
<dbReference type="InterPro" id="IPR003150">
    <property type="entry name" value="DNA-bd_RFX"/>
</dbReference>
<evidence type="ECO:0000256" key="5">
    <source>
        <dbReference type="SAM" id="MobiDB-lite"/>
    </source>
</evidence>
<dbReference type="SMART" id="SM00501">
    <property type="entry name" value="BRIGHT"/>
    <property type="match status" value="1"/>
</dbReference>
<dbReference type="SMART" id="SM01014">
    <property type="entry name" value="ARID"/>
    <property type="match status" value="1"/>
</dbReference>
<evidence type="ECO:0000256" key="3">
    <source>
        <dbReference type="ARBA" id="ARBA00023163"/>
    </source>
</evidence>
<dbReference type="InterPro" id="IPR016024">
    <property type="entry name" value="ARM-type_fold"/>
</dbReference>
<protein>
    <recommendedName>
        <fullName evidence="10">ARID domain-containing protein</fullName>
    </recommendedName>
</protein>
<reference evidence="8" key="1">
    <citation type="journal article" date="2020" name="Stud. Mycol.">
        <title>101 Dothideomycetes genomes: a test case for predicting lifestyles and emergence of pathogens.</title>
        <authorList>
            <person name="Haridas S."/>
            <person name="Albert R."/>
            <person name="Binder M."/>
            <person name="Bloem J."/>
            <person name="Labutti K."/>
            <person name="Salamov A."/>
            <person name="Andreopoulos B."/>
            <person name="Baker S."/>
            <person name="Barry K."/>
            <person name="Bills G."/>
            <person name="Bluhm B."/>
            <person name="Cannon C."/>
            <person name="Castanera R."/>
            <person name="Culley D."/>
            <person name="Daum C."/>
            <person name="Ezra D."/>
            <person name="Gonzalez J."/>
            <person name="Henrissat B."/>
            <person name="Kuo A."/>
            <person name="Liang C."/>
            <person name="Lipzen A."/>
            <person name="Lutzoni F."/>
            <person name="Magnuson J."/>
            <person name="Mondo S."/>
            <person name="Nolan M."/>
            <person name="Ohm R."/>
            <person name="Pangilinan J."/>
            <person name="Park H.-J."/>
            <person name="Ramirez L."/>
            <person name="Alfaro M."/>
            <person name="Sun H."/>
            <person name="Tritt A."/>
            <person name="Yoshinaga Y."/>
            <person name="Zwiers L.-H."/>
            <person name="Turgeon B."/>
            <person name="Goodwin S."/>
            <person name="Spatafora J."/>
            <person name="Crous P."/>
            <person name="Grigoriev I."/>
        </authorList>
    </citation>
    <scope>NUCLEOTIDE SEQUENCE</scope>
    <source>
        <strain evidence="8">CBS 480.64</strain>
    </source>
</reference>
<organism evidence="8 9">
    <name type="scientific">Piedraia hortae CBS 480.64</name>
    <dbReference type="NCBI Taxonomy" id="1314780"/>
    <lineage>
        <taxon>Eukaryota</taxon>
        <taxon>Fungi</taxon>
        <taxon>Dikarya</taxon>
        <taxon>Ascomycota</taxon>
        <taxon>Pezizomycotina</taxon>
        <taxon>Dothideomycetes</taxon>
        <taxon>Dothideomycetidae</taxon>
        <taxon>Capnodiales</taxon>
        <taxon>Piedraiaceae</taxon>
        <taxon>Piedraia</taxon>
    </lineage>
</organism>
<dbReference type="InterPro" id="IPR001606">
    <property type="entry name" value="ARID_dom"/>
</dbReference>
<proteinExistence type="predicted"/>
<dbReference type="PANTHER" id="PTHR22970:SF14">
    <property type="entry name" value="AT-RICH INTERACTIVE DOMAIN-CONTAINING PROTEIN 2"/>
    <property type="match status" value="1"/>
</dbReference>
<dbReference type="PROSITE" id="PS51526">
    <property type="entry name" value="RFX_DBD"/>
    <property type="match status" value="1"/>
</dbReference>
<dbReference type="CDD" id="cd16100">
    <property type="entry name" value="ARID"/>
    <property type="match status" value="1"/>
</dbReference>
<dbReference type="Pfam" id="PF01388">
    <property type="entry name" value="ARID"/>
    <property type="match status" value="1"/>
</dbReference>
<keyword evidence="9" id="KW-1185">Reference proteome</keyword>
<dbReference type="GO" id="GO:0016586">
    <property type="term" value="C:RSC-type complex"/>
    <property type="evidence" value="ECO:0007669"/>
    <property type="project" value="TreeGrafter"/>
</dbReference>
<keyword evidence="2" id="KW-0805">Transcription regulation</keyword>
<accession>A0A6A7BVY9</accession>
<dbReference type="OrthoDB" id="338531at2759"/>
<evidence type="ECO:0000256" key="1">
    <source>
        <dbReference type="ARBA" id="ARBA00022853"/>
    </source>
</evidence>
<dbReference type="Proteomes" id="UP000799421">
    <property type="component" value="Unassembled WGS sequence"/>
</dbReference>
<dbReference type="PANTHER" id="PTHR22970">
    <property type="entry name" value="AT-RICH INTERACTIVE DOMAIN-CONTAINING PROTEIN 2"/>
    <property type="match status" value="1"/>
</dbReference>
<evidence type="ECO:0000259" key="6">
    <source>
        <dbReference type="PROSITE" id="PS51011"/>
    </source>
</evidence>
<dbReference type="SUPFAM" id="SSF48371">
    <property type="entry name" value="ARM repeat"/>
    <property type="match status" value="1"/>
</dbReference>
<evidence type="ECO:0008006" key="10">
    <source>
        <dbReference type="Google" id="ProtNLM"/>
    </source>
</evidence>
<dbReference type="InterPro" id="IPR052406">
    <property type="entry name" value="Chromatin_Remodeling_Comp"/>
</dbReference>
<sequence length="877" mass="98084">MAPKRGDSIESSDEREEFITKVGEFHRQRGTLFDPAPKVGVRHLDLYRLYQRVVEEGGYDQCSDTKAKPLMWRKLAEEFIGKNQYTTAQAFQVKNVYYKNLCAYEIKAYWGKEPPPKEILEEVTAKGGNVMNRTLENYVRAPQRDRQDDDEAEGPEMRTPKPEADGEEPGSAARSTRGLRPAPAQRTANQPETANKSSRNAVQVAAGQTAVINGASAVASSEPSIPYPLSLRPVVTPANNAEYYINKRKRKAEAAAGPLANKRRNIMLPGTGFLGPNIYVRAQLALQSGLPNEEEYALHHLVKISHERGDRYRFEQFPGLAEALVKKALQVSSLFYDVDWEIGYENEEGDDVLNGLYGTPGIVRRLHSRALRLPEDGMLDEEQQAQLGRIIEAALVLRNMCMEALNSQYMARQPPLRDFLAVALNLPDHADIVELQHYALEIAEQVLPWCDLAADDELYGSLLVRVLGSDRGAIVISLRTISRIAMHLPGAKRLANVPVSIIRKIPQFLLVQDEELRSAALDFLFQYTNHAENVAFLLQSVCSAPLIRQLARFLLFESRETIHPVAIPAPTKPLSTVPVLSPQVIHSILAIPEPERSSRWLQMCFTPDKTGEMTQIELWKAYQTTFLPWNTTHPHLVAGEFIKNVSVVFPGAAAQVSAGNRYVMRGVRPRSTPLGPKQEAMEQCKWNDCGVWHIAKEILPHILRDHLNIRLKSNSPAENKDVEMADAEAGVTAEEQKKPSTLEETFDIAGTKEPEDLTCKWGGKCIRTLSFYDNVSPNAAVRLRFFIRHIATHLSPKSEKKSQRQGGIQSFKWRVFDLFVDEQGDVAGVPRGAALVLGNLARHAPVSIGTDVKERLFFILAHTKRFPALNDVLCGVK</sequence>